<dbReference type="PANTHER" id="PTHR47936:SF1">
    <property type="entry name" value="PENTATRICOPEPTIDE REPEAT-CONTAINING PROTEIN GUN1, CHLOROPLASTIC"/>
    <property type="match status" value="1"/>
</dbReference>
<feature type="region of interest" description="Disordered" evidence="6">
    <location>
        <begin position="1462"/>
        <end position="1504"/>
    </location>
</feature>
<feature type="region of interest" description="Disordered" evidence="6">
    <location>
        <begin position="1149"/>
        <end position="1177"/>
    </location>
</feature>
<gene>
    <name evidence="7" type="ORF">PV11_06063</name>
</gene>
<comment type="subunit">
    <text evidence="4">Binds to mitochondrial small subunit 15S rRNA.</text>
</comment>
<proteinExistence type="inferred from homology"/>
<organism evidence="7 8">
    <name type="scientific">Exophiala sideris</name>
    <dbReference type="NCBI Taxonomy" id="1016849"/>
    <lineage>
        <taxon>Eukaryota</taxon>
        <taxon>Fungi</taxon>
        <taxon>Dikarya</taxon>
        <taxon>Ascomycota</taxon>
        <taxon>Pezizomycotina</taxon>
        <taxon>Eurotiomycetes</taxon>
        <taxon>Chaetothyriomycetidae</taxon>
        <taxon>Chaetothyriales</taxon>
        <taxon>Herpotrichiellaceae</taxon>
        <taxon>Exophiala</taxon>
    </lineage>
</organism>
<keyword evidence="2" id="KW-0677">Repeat</keyword>
<evidence type="ECO:0000256" key="2">
    <source>
        <dbReference type="ARBA" id="ARBA00022737"/>
    </source>
</evidence>
<evidence type="ECO:0000313" key="7">
    <source>
        <dbReference type="EMBL" id="KIV84089.1"/>
    </source>
</evidence>
<dbReference type="PROSITE" id="PS51375">
    <property type="entry name" value="PPR"/>
    <property type="match status" value="1"/>
</dbReference>
<reference evidence="7 8" key="1">
    <citation type="submission" date="2015-01" db="EMBL/GenBank/DDBJ databases">
        <title>The Genome Sequence of Exophiala sideris CBS121828.</title>
        <authorList>
            <consortium name="The Broad Institute Genomics Platform"/>
            <person name="Cuomo C."/>
            <person name="de Hoog S."/>
            <person name="Gorbushina A."/>
            <person name="Stielow B."/>
            <person name="Teixiera M."/>
            <person name="Abouelleil A."/>
            <person name="Chapman S.B."/>
            <person name="Priest M."/>
            <person name="Young S.K."/>
            <person name="Wortman J."/>
            <person name="Nusbaum C."/>
            <person name="Birren B."/>
        </authorList>
    </citation>
    <scope>NUCLEOTIDE SEQUENCE [LARGE SCALE GENOMIC DNA]</scope>
    <source>
        <strain evidence="7 8">CBS 121828</strain>
    </source>
</reference>
<protein>
    <recommendedName>
        <fullName evidence="9">Pentacotripeptide-repeat region of PRORP domain-containing protein</fullName>
    </recommendedName>
</protein>
<evidence type="ECO:0000256" key="1">
    <source>
        <dbReference type="ARBA" id="ARBA00006192"/>
    </source>
</evidence>
<evidence type="ECO:0000256" key="4">
    <source>
        <dbReference type="ARBA" id="ARBA00044511"/>
    </source>
</evidence>
<dbReference type="Pfam" id="PF13812">
    <property type="entry name" value="PPR_3"/>
    <property type="match status" value="1"/>
</dbReference>
<dbReference type="EMBL" id="KN846952">
    <property type="protein sequence ID" value="KIV84089.1"/>
    <property type="molecule type" value="Genomic_DNA"/>
</dbReference>
<feature type="region of interest" description="Disordered" evidence="6">
    <location>
        <begin position="1193"/>
        <end position="1216"/>
    </location>
</feature>
<comment type="similarity">
    <text evidence="1">Belongs to the CCM1 family.</text>
</comment>
<feature type="compositionally biased region" description="Basic and acidic residues" evidence="6">
    <location>
        <begin position="1197"/>
        <end position="1216"/>
    </location>
</feature>
<dbReference type="STRING" id="1016849.A0A0D1YRR6"/>
<feature type="compositionally biased region" description="Basic and acidic residues" evidence="6">
    <location>
        <begin position="1462"/>
        <end position="1481"/>
    </location>
</feature>
<dbReference type="Pfam" id="PF13041">
    <property type="entry name" value="PPR_2"/>
    <property type="match status" value="1"/>
</dbReference>
<dbReference type="NCBIfam" id="TIGR00756">
    <property type="entry name" value="PPR"/>
    <property type="match status" value="1"/>
</dbReference>
<dbReference type="Proteomes" id="UP000053599">
    <property type="component" value="Unassembled WGS sequence"/>
</dbReference>
<dbReference type="InterPro" id="IPR011990">
    <property type="entry name" value="TPR-like_helical_dom_sf"/>
</dbReference>
<sequence length="1504" mass="170066">MLERAPSCLEPASQLFLRGIEPPLRTHRVLGPSFWRNGGNELAVPSWWPLYLAKVRRLSQEPKRLGRRLDGHATLPVAEQAERCRLARPQVLEHDFTICQPPTRSSRLYTSQARHEQTRAGEIAPDVAVTFPASMSASTQAHETSSTPRHAVSESPGQLLETADIDVEEQLRALLDGHEITEATQETGDGEKADAVWALFIQLSNQETYASSVFHFLASSYASRRSKQTMWAFETIPASQRSAADYDAAVRVALKMDDFRLCLSINTEATVRNLNARCSSFLLLHFTSNMLWSNAVKVWTTSFQPLYADRALSSHAVSRSLGLQVDKYKELPQAINQLAMQIIARSPIVMHLSGTLALIGRELLTVVLKSGKLMSLITPKGLLDILNRYKALRLLRPAMYKVAVDTLLKSANRADKSALGTMLYRHLRLTFPEINPARSFLGALLSIHAAEAAPLKAYTFYLREFASIYGVADEKSYQLVLSALAAQGDVVGVKSVFEQLCQAHSPPKSLDYYNPLIYVHARLGDVEGAQRQFERLPEWGMVADTYSWNILIYAHARSNKPEGALQVYEGMKAAGVPPDKYTFGTLMSMSSSVGDTDAVLSFIDQAQRSHVEGSYEMMSGLIQSYLRNNQADTAERLAEATSQSKFEGSPVKMWNYILRHYAFRRDSDAVLRVQRRMHSLGVKPDDMTYAALMTALVVIGKTDDARRILRRLSLSQTLVATPFHYAIVLHGYVLERNRDMSNVVYHEMAERFPDLGASPRLAMLHMQSRRTLKSNGAPGSLTADRLAQLLFSITPADRATKQPQPGFQRRGALHSVPSIYLEHLVNILLSKGRDTLASKLIQRYESLVGTSFLHLNSTAPDSIQWLAVRMRIAALTADWKAVDELWRRILQQAIQIATPFSARAAKMRDASKVDQHTDVENGKVNDLSAPRLPSIGIELPSTGPDFRFDSMISQSPSQHSLLDRPGMKIIPAQRFILAVALNQYLRALDLQQLHGNAVELIRQLESVGFMLTSKNWNFYIQTLTRSSERNHWVEAFRIFEEKMLSNTPSWRILRRGKWQSSDAEEGSKTFHRRDVEKTDPELLVPTYTTAVHLASVLKKSVPMALRENRNFVAKVAKVARGTYRFVRAIPRIKDRIQGVLLRNRYLIGDFPKRPRNPPRPDRSGVLGSRSPLDHIPSDEIESLKDFVHYTPMATGKQNEDSSAQRRRADDIEQAERLEGQVDWSPMMIEKYNRLEDDNEVQRRLRREEGTLLKRVDLMHRDQKRSRMMSNEWFGHPGAQTEANTARPRNLRSGALYDPNFVDLEQQALAERQLHERLDSSLQERARQRRGASVVPVTSPNVRGVVQDETISNIVRRHWSTHASSANRVEDPTYLPEQLLQINKLRESDPITSSNIVRRFQSTPASVVPVTPPQVRGAVQDETMSNIVRRFWSTHASSANRVEDPTYLPEKLLQINKLRESDPIVQEDRKQAVKRHHEDRYRNSQPGGNKEKDMTEGTSLGWRRT</sequence>
<dbReference type="Gene3D" id="1.25.40.10">
    <property type="entry name" value="Tetratricopeptide repeat domain"/>
    <property type="match status" value="2"/>
</dbReference>
<dbReference type="InterPro" id="IPR002885">
    <property type="entry name" value="PPR_rpt"/>
</dbReference>
<dbReference type="OrthoDB" id="1882346at2759"/>
<name>A0A0D1YRR6_9EURO</name>
<evidence type="ECO:0000256" key="6">
    <source>
        <dbReference type="SAM" id="MobiDB-lite"/>
    </source>
</evidence>
<feature type="compositionally biased region" description="Polar residues" evidence="6">
    <location>
        <begin position="136"/>
        <end position="148"/>
    </location>
</feature>
<evidence type="ECO:0000256" key="5">
    <source>
        <dbReference type="PROSITE-ProRule" id="PRU00708"/>
    </source>
</evidence>
<accession>A0A0D1YRR6</accession>
<comment type="function">
    <text evidence="3">Regulates mitochondrial small subunit maturation by controlling 15S rRNA 5'-end processing. Localizes to the 5' precursor of the 15S rRNA in a position that is subsequently occupied by mS47 in the mature yeast mtSSU. Uses structure and sequence-specific RNA recognition, binding to a single-stranded region of the precursor and specifically recognizing bases -6 to -1. The exchange of Ccm1 for mS47 is coupled to the irreversible removal of precursor rRNA that is accompanied by conformational changes of the mitoribosomal proteins uS5m and mS26. These conformational changes signal completion of 5'-end rRNA processing through protection of the mature 5'-end of the 15S rRNA and stabilization of mS47. The removal of the 5' precursor together with the dissociation of Ccm1 may be catalyzed by the 5'-3' exoribonuclease Pet127. Involved in the specific removal of group I introns in mitochondrial encoded transcripts.</text>
</comment>
<feature type="region of interest" description="Disordered" evidence="6">
    <location>
        <begin position="136"/>
        <end position="157"/>
    </location>
</feature>
<evidence type="ECO:0000256" key="3">
    <source>
        <dbReference type="ARBA" id="ARBA00044493"/>
    </source>
</evidence>
<evidence type="ECO:0008006" key="9">
    <source>
        <dbReference type="Google" id="ProtNLM"/>
    </source>
</evidence>
<feature type="repeat" description="PPR" evidence="5">
    <location>
        <begin position="544"/>
        <end position="578"/>
    </location>
</feature>
<dbReference type="HOGENOM" id="CLU_003430_1_1_1"/>
<evidence type="ECO:0000313" key="8">
    <source>
        <dbReference type="Proteomes" id="UP000053599"/>
    </source>
</evidence>
<dbReference type="PANTHER" id="PTHR47936">
    <property type="entry name" value="PPR_LONG DOMAIN-CONTAINING PROTEIN"/>
    <property type="match status" value="1"/>
</dbReference>